<sequence>MKVFWCEHLLSNSDNFDGIYTDSNIKTFSPANLVDKNTNLLKVYRENAKDIENRYSRVNALRRPSLGDVNSNE</sequence>
<accession>A0A8S5LVI8</accession>
<reference evidence="2" key="1">
    <citation type="journal article" date="2021" name="Proc. Natl. Acad. Sci. U.S.A.">
        <title>A Catalog of Tens of Thousands of Viruses from Human Metagenomes Reveals Hidden Associations with Chronic Diseases.</title>
        <authorList>
            <person name="Tisza M.J."/>
            <person name="Buck C.B."/>
        </authorList>
    </citation>
    <scope>NUCLEOTIDE SEQUENCE</scope>
    <source>
        <strain evidence="2">CtkzC12</strain>
    </source>
</reference>
<dbReference type="EMBL" id="BK014750">
    <property type="protein sequence ID" value="DAD74038.1"/>
    <property type="molecule type" value="Genomic_DNA"/>
</dbReference>
<evidence type="ECO:0000256" key="1">
    <source>
        <dbReference type="SAM" id="Coils"/>
    </source>
</evidence>
<organism evidence="2">
    <name type="scientific">Siphoviridae sp. ctkzC12</name>
    <dbReference type="NCBI Taxonomy" id="2826446"/>
    <lineage>
        <taxon>Viruses</taxon>
        <taxon>Duplodnaviria</taxon>
        <taxon>Heunggongvirae</taxon>
        <taxon>Uroviricota</taxon>
        <taxon>Caudoviricetes</taxon>
    </lineage>
</organism>
<name>A0A8S5LVI8_9CAUD</name>
<feature type="coiled-coil region" evidence="1">
    <location>
        <begin position="34"/>
        <end position="61"/>
    </location>
</feature>
<evidence type="ECO:0000313" key="2">
    <source>
        <dbReference type="EMBL" id="DAD74038.1"/>
    </source>
</evidence>
<keyword evidence="1" id="KW-0175">Coiled coil</keyword>
<proteinExistence type="predicted"/>
<protein>
    <submittedName>
        <fullName evidence="2">Uncharacterized protein</fullName>
    </submittedName>
</protein>